<reference evidence="2 3" key="1">
    <citation type="journal article" date="2021" name="bioRxiv">
        <title>The Gossypium anomalum genome as a resource for cotton improvement and evolutionary analysis of hybrid incompatibility.</title>
        <authorList>
            <person name="Grover C.E."/>
            <person name="Yuan D."/>
            <person name="Arick M.A."/>
            <person name="Miller E.R."/>
            <person name="Hu G."/>
            <person name="Peterson D.G."/>
            <person name="Wendel J.F."/>
            <person name="Udall J.A."/>
        </authorList>
    </citation>
    <scope>NUCLEOTIDE SEQUENCE [LARGE SCALE GENOMIC DNA]</scope>
    <source>
        <strain evidence="2">JFW-Udall</strain>
        <tissue evidence="2">Leaf</tissue>
    </source>
</reference>
<organism evidence="2 3">
    <name type="scientific">Gossypium anomalum</name>
    <dbReference type="NCBI Taxonomy" id="47600"/>
    <lineage>
        <taxon>Eukaryota</taxon>
        <taxon>Viridiplantae</taxon>
        <taxon>Streptophyta</taxon>
        <taxon>Embryophyta</taxon>
        <taxon>Tracheophyta</taxon>
        <taxon>Spermatophyta</taxon>
        <taxon>Magnoliopsida</taxon>
        <taxon>eudicotyledons</taxon>
        <taxon>Gunneridae</taxon>
        <taxon>Pentapetalae</taxon>
        <taxon>rosids</taxon>
        <taxon>malvids</taxon>
        <taxon>Malvales</taxon>
        <taxon>Malvaceae</taxon>
        <taxon>Malvoideae</taxon>
        <taxon>Gossypium</taxon>
    </lineage>
</organism>
<dbReference type="PANTHER" id="PTHR46033">
    <property type="entry name" value="PROTEIN MAIN-LIKE 2"/>
    <property type="match status" value="1"/>
</dbReference>
<dbReference type="OrthoDB" id="970874at2759"/>
<dbReference type="Pfam" id="PF10536">
    <property type="entry name" value="PMD"/>
    <property type="match status" value="1"/>
</dbReference>
<keyword evidence="3" id="KW-1185">Reference proteome</keyword>
<name>A0A8J5Y0D5_9ROSI</name>
<dbReference type="Proteomes" id="UP000701853">
    <property type="component" value="Chromosome 11"/>
</dbReference>
<dbReference type="EMBL" id="JAHUZN010000011">
    <property type="protein sequence ID" value="KAG8478698.1"/>
    <property type="molecule type" value="Genomic_DNA"/>
</dbReference>
<dbReference type="InterPro" id="IPR044824">
    <property type="entry name" value="MAIN-like"/>
</dbReference>
<accession>A0A8J5Y0D5</accession>
<evidence type="ECO:0000259" key="1">
    <source>
        <dbReference type="Pfam" id="PF10536"/>
    </source>
</evidence>
<sequence length="236" mass="26195">MVEFFKGPNGFIHNLSKSLDIEICGYLQDAGFLRASRILGGCKLDPTLINALVERWRPKTHTFHLPCGECTITLEDVALQFSLSIDGSVITRLAVILGKEDICETFLRRQLNRIRYQSVVSCSCCIMGLVAATIFTSLSEQPIYVPIEDKVEPWAELRGTTRTARKYLAAVRSTLGSQKIFGHSKYVGCKCTIDNARNDGDARIRSSDVTIWVEATNFAVTMRHGNTAQVGSLTED</sequence>
<dbReference type="AlphaFoldDB" id="A0A8J5Y0D5"/>
<dbReference type="InterPro" id="IPR019557">
    <property type="entry name" value="AminoTfrase-like_pln_mobile"/>
</dbReference>
<protein>
    <recommendedName>
        <fullName evidence="1">Aminotransferase-like plant mobile domain-containing protein</fullName>
    </recommendedName>
</protein>
<evidence type="ECO:0000313" key="3">
    <source>
        <dbReference type="Proteomes" id="UP000701853"/>
    </source>
</evidence>
<feature type="domain" description="Aminotransferase-like plant mobile" evidence="1">
    <location>
        <begin position="39"/>
        <end position="114"/>
    </location>
</feature>
<evidence type="ECO:0000313" key="2">
    <source>
        <dbReference type="EMBL" id="KAG8478698.1"/>
    </source>
</evidence>
<proteinExistence type="predicted"/>
<comment type="caution">
    <text evidence="2">The sequence shown here is derived from an EMBL/GenBank/DDBJ whole genome shotgun (WGS) entry which is preliminary data.</text>
</comment>
<dbReference type="PANTHER" id="PTHR46033:SF8">
    <property type="entry name" value="PROTEIN MAINTENANCE OF MERISTEMS-LIKE"/>
    <property type="match status" value="1"/>
</dbReference>
<gene>
    <name evidence="2" type="ORF">CXB51_028546</name>
</gene>
<dbReference type="GO" id="GO:0010073">
    <property type="term" value="P:meristem maintenance"/>
    <property type="evidence" value="ECO:0007669"/>
    <property type="project" value="InterPro"/>
</dbReference>